<evidence type="ECO:0000313" key="2">
    <source>
        <dbReference type="Proteomes" id="UP000441585"/>
    </source>
</evidence>
<name>A0A6I2MBZ8_9BACI</name>
<protein>
    <submittedName>
        <fullName evidence="1">Uncharacterized protein</fullName>
    </submittedName>
</protein>
<proteinExistence type="predicted"/>
<dbReference type="RefSeq" id="WP_070877857.1">
    <property type="nucleotide sequence ID" value="NZ_CAJFZX010000001.1"/>
</dbReference>
<comment type="caution">
    <text evidence="1">The sequence shown here is derived from an EMBL/GenBank/DDBJ whole genome shotgun (WGS) entry which is preliminary data.</text>
</comment>
<dbReference type="EMBL" id="WKKF01000006">
    <property type="protein sequence ID" value="MRX55780.1"/>
    <property type="molecule type" value="Genomic_DNA"/>
</dbReference>
<dbReference type="Proteomes" id="UP000441585">
    <property type="component" value="Unassembled WGS sequence"/>
</dbReference>
<evidence type="ECO:0000313" key="1">
    <source>
        <dbReference type="EMBL" id="MRX55780.1"/>
    </source>
</evidence>
<reference evidence="1 2" key="1">
    <citation type="submission" date="2019-11" db="EMBL/GenBank/DDBJ databases">
        <title>Bacillus idriensis genome.</title>
        <authorList>
            <person name="Konopka E.N."/>
            <person name="Newman J.D."/>
        </authorList>
    </citation>
    <scope>NUCLEOTIDE SEQUENCE [LARGE SCALE GENOMIC DNA]</scope>
    <source>
        <strain evidence="1 2">DSM 19097</strain>
    </source>
</reference>
<organism evidence="1 2">
    <name type="scientific">Metabacillus idriensis</name>
    <dbReference type="NCBI Taxonomy" id="324768"/>
    <lineage>
        <taxon>Bacteria</taxon>
        <taxon>Bacillati</taxon>
        <taxon>Bacillota</taxon>
        <taxon>Bacilli</taxon>
        <taxon>Bacillales</taxon>
        <taxon>Bacillaceae</taxon>
        <taxon>Metabacillus</taxon>
    </lineage>
</organism>
<dbReference type="AlphaFoldDB" id="A0A6I2MBZ8"/>
<sequence>MSSNKYQVCAACTHFQSFRSEGKMIYRCGRLGFETKPDYSFNCWTPAEAVLNLMKKRGDLPNDKRT</sequence>
<gene>
    <name evidence="1" type="ORF">GJU41_17600</name>
</gene>
<keyword evidence="2" id="KW-1185">Reference proteome</keyword>
<accession>A0A6I2MBZ8</accession>